<proteinExistence type="predicted"/>
<sequence>MIVFETVHPGTLFLDEVAMRVITAANVHLEETVFRTTFAYCE</sequence>
<dbReference type="Proteomes" id="UP000266313">
    <property type="component" value="Chromosome"/>
</dbReference>
<protein>
    <submittedName>
        <fullName evidence="1">Uncharacterized protein</fullName>
    </submittedName>
</protein>
<dbReference type="AlphaFoldDB" id="A0A250KZM1"/>
<name>A0A250KZM1_9GAMM</name>
<organism evidence="1 2">
    <name type="scientific">Methylocaldum marinum</name>
    <dbReference type="NCBI Taxonomy" id="1432792"/>
    <lineage>
        <taxon>Bacteria</taxon>
        <taxon>Pseudomonadati</taxon>
        <taxon>Pseudomonadota</taxon>
        <taxon>Gammaproteobacteria</taxon>
        <taxon>Methylococcales</taxon>
        <taxon>Methylococcaceae</taxon>
        <taxon>Methylocaldum</taxon>
    </lineage>
</organism>
<accession>A0A250KZM1</accession>
<dbReference type="KEGG" id="mmai:sS8_5163"/>
<evidence type="ECO:0000313" key="1">
    <source>
        <dbReference type="EMBL" id="BBA37085.1"/>
    </source>
</evidence>
<evidence type="ECO:0000313" key="2">
    <source>
        <dbReference type="Proteomes" id="UP000266313"/>
    </source>
</evidence>
<reference evidence="1 2" key="1">
    <citation type="submission" date="2016-12" db="EMBL/GenBank/DDBJ databases">
        <title>Genome sequencing of Methylocaldum marinum.</title>
        <authorList>
            <person name="Takeuchi M."/>
            <person name="Kamagata Y."/>
            <person name="Hiraoka S."/>
            <person name="Oshima K."/>
            <person name="Hattori M."/>
            <person name="Iwasaki W."/>
        </authorList>
    </citation>
    <scope>NUCLEOTIDE SEQUENCE [LARGE SCALE GENOMIC DNA]</scope>
    <source>
        <strain evidence="1 2">S8</strain>
    </source>
</reference>
<gene>
    <name evidence="1" type="ORF">sS8_5163</name>
</gene>
<dbReference type="EMBL" id="AP017928">
    <property type="protein sequence ID" value="BBA37085.1"/>
    <property type="molecule type" value="Genomic_DNA"/>
</dbReference>
<dbReference type="RefSeq" id="WP_269461480.1">
    <property type="nucleotide sequence ID" value="NZ_AP017928.1"/>
</dbReference>
<keyword evidence="2" id="KW-1185">Reference proteome</keyword>